<evidence type="ECO:0000313" key="1">
    <source>
        <dbReference type="EMBL" id="MEQ3554000.1"/>
    </source>
</evidence>
<sequence length="172" mass="18822">MRETPTEIDDLQQLLDRSLGRSGAHLRNIVTPGERTLTAEQLVRVATGMCTLALSTTTRAGEPRISGVDGHFLHGHWVVGTDPGAVKARHLAARPAVSVAHLRGDDLGLFTHGHAVPLNPAGSPEDPRWPETREHLEGHYGADGFVWTEVIYYRIEPTWMVAYSPDPAKLVP</sequence>
<reference evidence="1 2" key="1">
    <citation type="submission" date="2024-03" db="EMBL/GenBank/DDBJ databases">
        <title>Draft genome sequence of Pseudonocardia nematodicida JCM 31783.</title>
        <authorList>
            <person name="Butdee W."/>
            <person name="Duangmal K."/>
        </authorList>
    </citation>
    <scope>NUCLEOTIDE SEQUENCE [LARGE SCALE GENOMIC DNA]</scope>
    <source>
        <strain evidence="1 2">JCM 31783</strain>
    </source>
</reference>
<protein>
    <submittedName>
        <fullName evidence="1">Pyridoxamine 5'-phosphate oxidase family protein</fullName>
    </submittedName>
</protein>
<comment type="caution">
    <text evidence="1">The sequence shown here is derived from an EMBL/GenBank/DDBJ whole genome shotgun (WGS) entry which is preliminary data.</text>
</comment>
<keyword evidence="2" id="KW-1185">Reference proteome</keyword>
<organism evidence="1 2">
    <name type="scientific">Pseudonocardia nematodicida</name>
    <dbReference type="NCBI Taxonomy" id="1206997"/>
    <lineage>
        <taxon>Bacteria</taxon>
        <taxon>Bacillati</taxon>
        <taxon>Actinomycetota</taxon>
        <taxon>Actinomycetes</taxon>
        <taxon>Pseudonocardiales</taxon>
        <taxon>Pseudonocardiaceae</taxon>
        <taxon>Pseudonocardia</taxon>
    </lineage>
</organism>
<evidence type="ECO:0000313" key="2">
    <source>
        <dbReference type="Proteomes" id="UP001494902"/>
    </source>
</evidence>
<name>A0ABV1KHT1_9PSEU</name>
<dbReference type="EMBL" id="JBEDNQ010000012">
    <property type="protein sequence ID" value="MEQ3554000.1"/>
    <property type="molecule type" value="Genomic_DNA"/>
</dbReference>
<dbReference type="RefSeq" id="WP_349301064.1">
    <property type="nucleotide sequence ID" value="NZ_JBEDNQ010000012.1"/>
</dbReference>
<dbReference type="InterPro" id="IPR012349">
    <property type="entry name" value="Split_barrel_FMN-bd"/>
</dbReference>
<gene>
    <name evidence="1" type="ORF">WIS52_26300</name>
</gene>
<proteinExistence type="predicted"/>
<dbReference type="SUPFAM" id="SSF50475">
    <property type="entry name" value="FMN-binding split barrel"/>
    <property type="match status" value="1"/>
</dbReference>
<dbReference type="Gene3D" id="2.30.110.10">
    <property type="entry name" value="Electron Transport, Fmn-binding Protein, Chain A"/>
    <property type="match status" value="1"/>
</dbReference>
<dbReference type="Proteomes" id="UP001494902">
    <property type="component" value="Unassembled WGS sequence"/>
</dbReference>
<accession>A0ABV1KHT1</accession>